<evidence type="ECO:0000313" key="4">
    <source>
        <dbReference type="EMBL" id="NXL96080.1"/>
    </source>
</evidence>
<dbReference type="EMBL" id="VXAV01018151">
    <property type="protein sequence ID" value="NXL96080.1"/>
    <property type="molecule type" value="Genomic_DNA"/>
</dbReference>
<evidence type="ECO:0000313" key="5">
    <source>
        <dbReference type="Proteomes" id="UP000562322"/>
    </source>
</evidence>
<dbReference type="Gene3D" id="2.60.40.60">
    <property type="entry name" value="Cadherins"/>
    <property type="match status" value="1"/>
</dbReference>
<feature type="domain" description="Cadherin" evidence="3">
    <location>
        <begin position="14"/>
        <end position="56"/>
    </location>
</feature>
<evidence type="ECO:0000259" key="3">
    <source>
        <dbReference type="Pfam" id="PF00028"/>
    </source>
</evidence>
<dbReference type="GO" id="GO:0007156">
    <property type="term" value="P:homophilic cell adhesion via plasma membrane adhesion molecules"/>
    <property type="evidence" value="ECO:0007669"/>
    <property type="project" value="InterPro"/>
</dbReference>
<comment type="subcellular location">
    <subcellularLocation>
        <location evidence="1">Membrane</location>
    </subcellularLocation>
</comment>
<dbReference type="SUPFAM" id="SSF49313">
    <property type="entry name" value="Cadherin-like"/>
    <property type="match status" value="1"/>
</dbReference>
<accession>A0A7L0WXZ5</accession>
<dbReference type="AlphaFoldDB" id="A0A7L0WXZ5"/>
<organism evidence="4 5">
    <name type="scientific">Alectura lathami</name>
    <name type="common">Australian brush turkey</name>
    <dbReference type="NCBI Taxonomy" id="81907"/>
    <lineage>
        <taxon>Eukaryota</taxon>
        <taxon>Metazoa</taxon>
        <taxon>Chordata</taxon>
        <taxon>Craniata</taxon>
        <taxon>Vertebrata</taxon>
        <taxon>Euteleostomi</taxon>
        <taxon>Archelosauria</taxon>
        <taxon>Archosauria</taxon>
        <taxon>Dinosauria</taxon>
        <taxon>Saurischia</taxon>
        <taxon>Theropoda</taxon>
        <taxon>Coelurosauria</taxon>
        <taxon>Aves</taxon>
        <taxon>Neognathae</taxon>
        <taxon>Galloanserae</taxon>
        <taxon>Galliformes</taxon>
        <taxon>Megapodiidae</taxon>
        <taxon>Alectura</taxon>
    </lineage>
</organism>
<evidence type="ECO:0000256" key="1">
    <source>
        <dbReference type="ARBA" id="ARBA00004370"/>
    </source>
</evidence>
<comment type="caution">
    <text evidence="4">The sequence shown here is derived from an EMBL/GenBank/DDBJ whole genome shotgun (WGS) entry which is preliminary data.</text>
</comment>
<keyword evidence="2" id="KW-0472">Membrane</keyword>
<protein>
    <submittedName>
        <fullName evidence="4">PCDAB protein</fullName>
    </submittedName>
</protein>
<sequence length="58" mass="6293">VTYSATNFIPLGGRDLISINAQTGEIRLTGPLDFEDVTVFDFRVEAKDKGIPPLSGHC</sequence>
<gene>
    <name evidence="4" type="primary">Pcdha11</name>
    <name evidence="4" type="ORF">ALELAT_R14937</name>
</gene>
<keyword evidence="5" id="KW-1185">Reference proteome</keyword>
<feature type="non-terminal residue" evidence="4">
    <location>
        <position position="58"/>
    </location>
</feature>
<evidence type="ECO:0000256" key="2">
    <source>
        <dbReference type="ARBA" id="ARBA00023136"/>
    </source>
</evidence>
<dbReference type="OrthoDB" id="9119744at2759"/>
<dbReference type="CDD" id="cd11304">
    <property type="entry name" value="Cadherin_repeat"/>
    <property type="match status" value="1"/>
</dbReference>
<dbReference type="Proteomes" id="UP000562322">
    <property type="component" value="Unassembled WGS sequence"/>
</dbReference>
<proteinExistence type="predicted"/>
<dbReference type="InterPro" id="IPR015919">
    <property type="entry name" value="Cadherin-like_sf"/>
</dbReference>
<dbReference type="Pfam" id="PF00028">
    <property type="entry name" value="Cadherin"/>
    <property type="match status" value="1"/>
</dbReference>
<feature type="non-terminal residue" evidence="4">
    <location>
        <position position="1"/>
    </location>
</feature>
<name>A0A7L0WXZ5_ALELA</name>
<dbReference type="InterPro" id="IPR002126">
    <property type="entry name" value="Cadherin-like_dom"/>
</dbReference>
<reference evidence="4 5" key="1">
    <citation type="submission" date="2019-09" db="EMBL/GenBank/DDBJ databases">
        <title>Bird 10,000 Genomes (B10K) Project - Family phase.</title>
        <authorList>
            <person name="Zhang G."/>
        </authorList>
    </citation>
    <scope>NUCLEOTIDE SEQUENCE [LARGE SCALE GENOMIC DNA]</scope>
    <source>
        <strain evidence="4">B10K-DU-001-39</strain>
        <tissue evidence="4">Muscle</tissue>
    </source>
</reference>
<dbReference type="GO" id="GO:0016020">
    <property type="term" value="C:membrane"/>
    <property type="evidence" value="ECO:0007669"/>
    <property type="project" value="UniProtKB-SubCell"/>
</dbReference>
<dbReference type="GO" id="GO:0005509">
    <property type="term" value="F:calcium ion binding"/>
    <property type="evidence" value="ECO:0007669"/>
    <property type="project" value="InterPro"/>
</dbReference>